<dbReference type="FunFam" id="2.40.50.140:FF:000090">
    <property type="entry name" value="Replication protein A subunit"/>
    <property type="match status" value="1"/>
</dbReference>
<comment type="function">
    <text evidence="9">As part of the heterotrimeric replication protein A complex (RPA/RP-A), binds and stabilizes single-stranded DNA intermediates, that form during DNA replication or upon DNA stress. It prevents their reannealing and in parallel, recruits and activates different proteins and complexes involved in DNA metabolism. Thereby, it plays an essential role both in DNA replication and the cellular response to DNA damage.</text>
</comment>
<gene>
    <name evidence="13" type="ORF">EB796_013514</name>
</gene>
<dbReference type="InterPro" id="IPR031657">
    <property type="entry name" value="REPA_OB_2"/>
</dbReference>
<sequence>MDIFLCLSNSTSDTTNTLKDKTTGFYNKASTVSSVQTASKKGGDSISGGTPGRIYPIASLTPYQNRWTIKGRVTQKSGVRTYNNSRGEGKFFNCIFSDESGEIKATAWKSECDVFFEMIELNKVYFVSKAQLKIANRQFSNTNNDYEMNLSAETKIVACDESESSSVPTIQFKFVSVADLASKPVGGIVDVCAIVHSVGEISSIIAKATQKELIKRDVEIVDDSEMLVRLTVWGDEAKTFSEEVGRVLAIKGCKVGDWNGRSLGCVSSSQIVCDPDCADAHRLRGWYDTHGQNTQFKSYAGDGGSGGISSQSRTWRTFDSIRANKVGMGDKPDYYNVKGFAAFIKKENCLYKACSSENCNKKVFENGDGTYRCEKCNKSSPDFKHRLLLQAHLADMTGYHWATAFQDCAEKLLGKTAQEMGDIKDEEDLFDSTVKSALFKPCHIVLRSKMESYNDDNRLKTVMVEAKELDIPSYNKRLLSEVRKMLGK</sequence>
<organism evidence="13 14">
    <name type="scientific">Bugula neritina</name>
    <name type="common">Brown bryozoan</name>
    <name type="synonym">Sertularia neritina</name>
    <dbReference type="NCBI Taxonomy" id="10212"/>
    <lineage>
        <taxon>Eukaryota</taxon>
        <taxon>Metazoa</taxon>
        <taxon>Spiralia</taxon>
        <taxon>Lophotrochozoa</taxon>
        <taxon>Bryozoa</taxon>
        <taxon>Gymnolaemata</taxon>
        <taxon>Cheilostomatida</taxon>
        <taxon>Flustrina</taxon>
        <taxon>Buguloidea</taxon>
        <taxon>Bugulidae</taxon>
        <taxon>Bugula</taxon>
    </lineage>
</organism>
<keyword evidence="3 9" id="KW-0235">DNA replication</keyword>
<dbReference type="GO" id="GO:0005634">
    <property type="term" value="C:nucleus"/>
    <property type="evidence" value="ECO:0007669"/>
    <property type="project" value="UniProtKB-SubCell"/>
</dbReference>
<evidence type="ECO:0000256" key="3">
    <source>
        <dbReference type="ARBA" id="ARBA00022705"/>
    </source>
</evidence>
<dbReference type="InterPro" id="IPR012340">
    <property type="entry name" value="NA-bd_OB-fold"/>
</dbReference>
<dbReference type="GO" id="GO:0008270">
    <property type="term" value="F:zinc ion binding"/>
    <property type="evidence" value="ECO:0007669"/>
    <property type="project" value="UniProtKB-KW"/>
</dbReference>
<proteinExistence type="inferred from homology"/>
<reference evidence="13" key="1">
    <citation type="submission" date="2020-06" db="EMBL/GenBank/DDBJ databases">
        <title>Draft genome of Bugula neritina, a colonial animal packing powerful symbionts and potential medicines.</title>
        <authorList>
            <person name="Rayko M."/>
        </authorList>
    </citation>
    <scope>NUCLEOTIDE SEQUENCE [LARGE SCALE GENOMIC DNA]</scope>
    <source>
        <strain evidence="13">Kwan_BN1</strain>
    </source>
</reference>
<evidence type="ECO:0000313" key="14">
    <source>
        <dbReference type="Proteomes" id="UP000593567"/>
    </source>
</evidence>
<comment type="similarity">
    <text evidence="2 9">Belongs to the replication factor A protein 1 family.</text>
</comment>
<dbReference type="Proteomes" id="UP000593567">
    <property type="component" value="Unassembled WGS sequence"/>
</dbReference>
<dbReference type="GO" id="GO:0006281">
    <property type="term" value="P:DNA repair"/>
    <property type="evidence" value="ECO:0007669"/>
    <property type="project" value="InterPro"/>
</dbReference>
<evidence type="ECO:0000256" key="5">
    <source>
        <dbReference type="ARBA" id="ARBA00022771"/>
    </source>
</evidence>
<dbReference type="Pfam" id="PF16900">
    <property type="entry name" value="REPA_OB_2"/>
    <property type="match status" value="1"/>
</dbReference>
<evidence type="ECO:0000313" key="13">
    <source>
        <dbReference type="EMBL" id="KAF6028177.1"/>
    </source>
</evidence>
<dbReference type="EMBL" id="VXIV02001979">
    <property type="protein sequence ID" value="KAF6028177.1"/>
    <property type="molecule type" value="Genomic_DNA"/>
</dbReference>
<dbReference type="Pfam" id="PF01336">
    <property type="entry name" value="tRNA_anti-codon"/>
    <property type="match status" value="1"/>
</dbReference>
<dbReference type="InterPro" id="IPR047192">
    <property type="entry name" value="Euk_RPA1_DBD_C"/>
</dbReference>
<name>A0A7J7JQD0_BUGNE</name>
<dbReference type="InterPro" id="IPR013955">
    <property type="entry name" value="Rep_factor-A_C"/>
</dbReference>
<dbReference type="CDD" id="cd04474">
    <property type="entry name" value="RPA1_DBD_A"/>
    <property type="match status" value="1"/>
</dbReference>
<evidence type="ECO:0000259" key="11">
    <source>
        <dbReference type="Pfam" id="PF08646"/>
    </source>
</evidence>
<keyword evidence="7 9" id="KW-0238">DNA-binding</keyword>
<comment type="subunit">
    <text evidence="9">Component of the heterotrimeric canonical replication protein A complex (RPA).</text>
</comment>
<dbReference type="FunFam" id="2.40.50.140:FF:000041">
    <property type="entry name" value="Replication protein A subunit"/>
    <property type="match status" value="1"/>
</dbReference>
<evidence type="ECO:0000256" key="4">
    <source>
        <dbReference type="ARBA" id="ARBA00022723"/>
    </source>
</evidence>
<evidence type="ECO:0000256" key="9">
    <source>
        <dbReference type="RuleBase" id="RU364130"/>
    </source>
</evidence>
<keyword evidence="14" id="KW-1185">Reference proteome</keyword>
<comment type="subcellular location">
    <subcellularLocation>
        <location evidence="1 9">Nucleus</location>
    </subcellularLocation>
</comment>
<dbReference type="GO" id="GO:0003677">
    <property type="term" value="F:DNA binding"/>
    <property type="evidence" value="ECO:0007669"/>
    <property type="project" value="UniProtKB-KW"/>
</dbReference>
<keyword evidence="4 9" id="KW-0479">Metal-binding</keyword>
<dbReference type="OrthoDB" id="1751331at2759"/>
<keyword evidence="5 9" id="KW-0863">Zinc-finger</keyword>
<dbReference type="FunFam" id="2.40.50.140:FF:000064">
    <property type="entry name" value="Replication protein A subunit"/>
    <property type="match status" value="1"/>
</dbReference>
<keyword evidence="8 9" id="KW-0539">Nucleus</keyword>
<dbReference type="InterPro" id="IPR004365">
    <property type="entry name" value="NA-bd_OB_tRNA"/>
</dbReference>
<evidence type="ECO:0000256" key="7">
    <source>
        <dbReference type="ARBA" id="ARBA00023125"/>
    </source>
</evidence>
<dbReference type="PANTHER" id="PTHR47165">
    <property type="entry name" value="OS03G0429900 PROTEIN"/>
    <property type="match status" value="1"/>
</dbReference>
<dbReference type="GO" id="GO:0006260">
    <property type="term" value="P:DNA replication"/>
    <property type="evidence" value="ECO:0007669"/>
    <property type="project" value="UniProtKB-KW"/>
</dbReference>
<evidence type="ECO:0000259" key="12">
    <source>
        <dbReference type="Pfam" id="PF16900"/>
    </source>
</evidence>
<feature type="domain" description="Replication protein A OB" evidence="12">
    <location>
        <begin position="178"/>
        <end position="273"/>
    </location>
</feature>
<dbReference type="PANTHER" id="PTHR47165:SF4">
    <property type="entry name" value="OS03G0429900 PROTEIN"/>
    <property type="match status" value="1"/>
</dbReference>
<dbReference type="CDD" id="cd04476">
    <property type="entry name" value="RPA1_DBD_C"/>
    <property type="match status" value="1"/>
</dbReference>
<dbReference type="NCBIfam" id="TIGR00617">
    <property type="entry name" value="rpa1"/>
    <property type="match status" value="1"/>
</dbReference>
<evidence type="ECO:0000256" key="6">
    <source>
        <dbReference type="ARBA" id="ARBA00022833"/>
    </source>
</evidence>
<evidence type="ECO:0000256" key="2">
    <source>
        <dbReference type="ARBA" id="ARBA00005690"/>
    </source>
</evidence>
<accession>A0A7J7JQD0</accession>
<dbReference type="AlphaFoldDB" id="A0A7J7JQD0"/>
<dbReference type="SUPFAM" id="SSF50249">
    <property type="entry name" value="Nucleic acid-binding proteins"/>
    <property type="match status" value="3"/>
</dbReference>
<comment type="caution">
    <text evidence="13">The sequence shown here is derived from an EMBL/GenBank/DDBJ whole genome shotgun (WGS) entry which is preliminary data.</text>
</comment>
<dbReference type="CDD" id="cd04475">
    <property type="entry name" value="RPA1_DBD_B"/>
    <property type="match status" value="1"/>
</dbReference>
<keyword evidence="6 9" id="KW-0862">Zinc</keyword>
<dbReference type="InterPro" id="IPR004591">
    <property type="entry name" value="Rfa1"/>
</dbReference>
<protein>
    <recommendedName>
        <fullName evidence="9">Replication protein A subunit</fullName>
    </recommendedName>
</protein>
<dbReference type="Gene3D" id="2.40.50.140">
    <property type="entry name" value="Nucleic acid-binding proteins"/>
    <property type="match status" value="3"/>
</dbReference>
<feature type="domain" description="Replication factor A C-terminal" evidence="11">
    <location>
        <begin position="334"/>
        <end position="478"/>
    </location>
</feature>
<evidence type="ECO:0000259" key="10">
    <source>
        <dbReference type="Pfam" id="PF01336"/>
    </source>
</evidence>
<dbReference type="GO" id="GO:0006310">
    <property type="term" value="P:DNA recombination"/>
    <property type="evidence" value="ECO:0007669"/>
    <property type="project" value="InterPro"/>
</dbReference>
<evidence type="ECO:0000256" key="1">
    <source>
        <dbReference type="ARBA" id="ARBA00004123"/>
    </source>
</evidence>
<evidence type="ECO:0000256" key="8">
    <source>
        <dbReference type="ARBA" id="ARBA00023242"/>
    </source>
</evidence>
<feature type="domain" description="OB" evidence="10">
    <location>
        <begin position="67"/>
        <end position="147"/>
    </location>
</feature>
<dbReference type="Pfam" id="PF08646">
    <property type="entry name" value="Rep_fac-A_C"/>
    <property type="match status" value="1"/>
</dbReference>